<organism evidence="3 4">
    <name type="scientific">Riccia sorocarpa</name>
    <dbReference type="NCBI Taxonomy" id="122646"/>
    <lineage>
        <taxon>Eukaryota</taxon>
        <taxon>Viridiplantae</taxon>
        <taxon>Streptophyta</taxon>
        <taxon>Embryophyta</taxon>
        <taxon>Marchantiophyta</taxon>
        <taxon>Marchantiopsida</taxon>
        <taxon>Marchantiidae</taxon>
        <taxon>Marchantiales</taxon>
        <taxon>Ricciaceae</taxon>
        <taxon>Riccia</taxon>
    </lineage>
</organism>
<evidence type="ECO:0000256" key="1">
    <source>
        <dbReference type="SAM" id="MobiDB-lite"/>
    </source>
</evidence>
<dbReference type="Proteomes" id="UP001633002">
    <property type="component" value="Unassembled WGS sequence"/>
</dbReference>
<accession>A0ABD3I7K5</accession>
<gene>
    <name evidence="3" type="ORF">R1sor_012368</name>
</gene>
<evidence type="ECO:0000256" key="2">
    <source>
        <dbReference type="SAM" id="Phobius"/>
    </source>
</evidence>
<dbReference type="PANTHER" id="PTHR36343">
    <property type="entry name" value="EXPRESSED PROTEIN"/>
    <property type="match status" value="1"/>
</dbReference>
<feature type="region of interest" description="Disordered" evidence="1">
    <location>
        <begin position="49"/>
        <end position="103"/>
    </location>
</feature>
<keyword evidence="2" id="KW-0472">Membrane</keyword>
<keyword evidence="2" id="KW-0812">Transmembrane</keyword>
<name>A0ABD3I7K5_9MARC</name>
<keyword evidence="2" id="KW-1133">Transmembrane helix</keyword>
<feature type="transmembrane region" description="Helical" evidence="2">
    <location>
        <begin position="113"/>
        <end position="135"/>
    </location>
</feature>
<reference evidence="3 4" key="1">
    <citation type="submission" date="2024-09" db="EMBL/GenBank/DDBJ databases">
        <title>Chromosome-scale assembly of Riccia sorocarpa.</title>
        <authorList>
            <person name="Paukszto L."/>
        </authorList>
    </citation>
    <scope>NUCLEOTIDE SEQUENCE [LARGE SCALE GENOMIC DNA]</scope>
    <source>
        <strain evidence="3">LP-2024</strain>
        <tissue evidence="3">Aerial parts of the thallus</tissue>
    </source>
</reference>
<feature type="compositionally biased region" description="Basic and acidic residues" evidence="1">
    <location>
        <begin position="74"/>
        <end position="90"/>
    </location>
</feature>
<sequence length="140" mass="15352">MASMATSAYLGTTTTSCSRIKPSSFIGNKNIDSVTSIAGGLRLPSVNAAREPVQKRRSLRAPIIDRGNNSTGDGDSKKADKKKFITKEQEPEQYWQTADEREGKNPMATPLPYILILSILSPFIILAVAFANNWIKIPVR</sequence>
<dbReference type="PANTHER" id="PTHR36343:SF1">
    <property type="entry name" value="EXPRESSED PROTEIN"/>
    <property type="match status" value="1"/>
</dbReference>
<proteinExistence type="predicted"/>
<evidence type="ECO:0000313" key="3">
    <source>
        <dbReference type="EMBL" id="KAL3698292.1"/>
    </source>
</evidence>
<dbReference type="EMBL" id="JBJQOH010000002">
    <property type="protein sequence ID" value="KAL3698292.1"/>
    <property type="molecule type" value="Genomic_DNA"/>
</dbReference>
<protein>
    <submittedName>
        <fullName evidence="3">Uncharacterized protein</fullName>
    </submittedName>
</protein>
<evidence type="ECO:0000313" key="4">
    <source>
        <dbReference type="Proteomes" id="UP001633002"/>
    </source>
</evidence>
<dbReference type="AlphaFoldDB" id="A0ABD3I7K5"/>
<comment type="caution">
    <text evidence="3">The sequence shown here is derived from an EMBL/GenBank/DDBJ whole genome shotgun (WGS) entry which is preliminary data.</text>
</comment>
<keyword evidence="4" id="KW-1185">Reference proteome</keyword>